<evidence type="ECO:0000256" key="2">
    <source>
        <dbReference type="ARBA" id="ARBA00022643"/>
    </source>
</evidence>
<keyword evidence="4 6" id="KW-0503">Monooxygenase</keyword>
<dbReference type="Proteomes" id="UP000182054">
    <property type="component" value="Unassembled WGS sequence"/>
</dbReference>
<dbReference type="EMBL" id="FOJN01000012">
    <property type="protein sequence ID" value="SFA58260.1"/>
    <property type="molecule type" value="Genomic_DNA"/>
</dbReference>
<dbReference type="GO" id="GO:0046306">
    <property type="term" value="P:alkanesulfonate catabolic process"/>
    <property type="evidence" value="ECO:0007669"/>
    <property type="project" value="TreeGrafter"/>
</dbReference>
<evidence type="ECO:0000256" key="1">
    <source>
        <dbReference type="ARBA" id="ARBA00022630"/>
    </source>
</evidence>
<keyword evidence="1" id="KW-0285">Flavoprotein</keyword>
<dbReference type="InterPro" id="IPR036661">
    <property type="entry name" value="Luciferase-like_sf"/>
</dbReference>
<reference evidence="6 7" key="1">
    <citation type="submission" date="2016-10" db="EMBL/GenBank/DDBJ databases">
        <authorList>
            <person name="de Groot N.N."/>
        </authorList>
    </citation>
    <scope>NUCLEOTIDE SEQUENCE [LARGE SCALE GENOMIC DNA]</scope>
    <source>
        <strain evidence="6 7">DSM 44908</strain>
    </source>
</reference>
<name>A0A1I0U2U7_9NOCA</name>
<dbReference type="Gene3D" id="3.20.20.30">
    <property type="entry name" value="Luciferase-like domain"/>
    <property type="match status" value="1"/>
</dbReference>
<dbReference type="OrthoDB" id="9814695at2"/>
<evidence type="ECO:0000313" key="7">
    <source>
        <dbReference type="Proteomes" id="UP000182054"/>
    </source>
</evidence>
<gene>
    <name evidence="6" type="ORF">SAMN05444374_11276</name>
</gene>
<dbReference type="GO" id="GO:0008726">
    <property type="term" value="F:alkanesulfonate monooxygenase activity"/>
    <property type="evidence" value="ECO:0007669"/>
    <property type="project" value="TreeGrafter"/>
</dbReference>
<dbReference type="PANTHER" id="PTHR42847:SF4">
    <property type="entry name" value="ALKANESULFONATE MONOOXYGENASE-RELATED"/>
    <property type="match status" value="1"/>
</dbReference>
<evidence type="ECO:0000313" key="6">
    <source>
        <dbReference type="EMBL" id="SFA58260.1"/>
    </source>
</evidence>
<proteinExistence type="predicted"/>
<dbReference type="Pfam" id="PF00296">
    <property type="entry name" value="Bac_luciferase"/>
    <property type="match status" value="1"/>
</dbReference>
<keyword evidence="2" id="KW-0288">FMN</keyword>
<evidence type="ECO:0000256" key="3">
    <source>
        <dbReference type="ARBA" id="ARBA00023002"/>
    </source>
</evidence>
<dbReference type="PANTHER" id="PTHR42847">
    <property type="entry name" value="ALKANESULFONATE MONOOXYGENASE"/>
    <property type="match status" value="1"/>
</dbReference>
<dbReference type="AlphaFoldDB" id="A0A1I0U2U7"/>
<sequence length="398" mass="42655">MTVDSATPPPSLALHWFLPTYGDSRSIVGGGHGSRAGAASGDRRATIGYLSSIGRAAEEFGFTGALTPAGAWCEDAWLTTAMVARETEKLAFLIAFRPGLISPTLAAQMAATFSRHAPGRLLLNVVTGGEAHEQRQYGDHLSKDERYARTDEFLTVVRGLWRGESVTHQGTHIQVEDASLPFLPDPIPPLYFGGSSLAAGPVAADHTDVYLTWGEPPAAVAAKIAWIRDLARERGRTVRFGIRLHVITRDTAEDAWAQAGALVDALGEDTVATAQANLARSESVGQRSMLALHEESRRDGSWKDPRALEIAPNLWSGVGLVRGGAGTALVGSHTEVADRIAEYAALGIDEFVFSGYPHLEELYWFGEGVLPILRRRGLFTAGAQQTGAAHTPFLPASR</sequence>
<accession>A0A1I0U2U7</accession>
<dbReference type="InterPro" id="IPR050172">
    <property type="entry name" value="SsuD_RutA_monooxygenase"/>
</dbReference>
<dbReference type="CDD" id="cd01094">
    <property type="entry name" value="Alkanesulfonate_monoxygenase"/>
    <property type="match status" value="1"/>
</dbReference>
<dbReference type="GeneID" id="85486824"/>
<evidence type="ECO:0000256" key="4">
    <source>
        <dbReference type="ARBA" id="ARBA00023033"/>
    </source>
</evidence>
<dbReference type="SUPFAM" id="SSF51679">
    <property type="entry name" value="Bacterial luciferase-like"/>
    <property type="match status" value="1"/>
</dbReference>
<keyword evidence="3" id="KW-0560">Oxidoreductase</keyword>
<evidence type="ECO:0000259" key="5">
    <source>
        <dbReference type="Pfam" id="PF00296"/>
    </source>
</evidence>
<dbReference type="InterPro" id="IPR011251">
    <property type="entry name" value="Luciferase-like_dom"/>
</dbReference>
<protein>
    <submittedName>
        <fullName evidence="6">Alkanesulfonate monooxygenase</fullName>
    </submittedName>
</protein>
<feature type="domain" description="Luciferase-like" evidence="5">
    <location>
        <begin position="38"/>
        <end position="350"/>
    </location>
</feature>
<organism evidence="6 7">
    <name type="scientific">Rhodococcoides kroppenstedtii</name>
    <dbReference type="NCBI Taxonomy" id="293050"/>
    <lineage>
        <taxon>Bacteria</taxon>
        <taxon>Bacillati</taxon>
        <taxon>Actinomycetota</taxon>
        <taxon>Actinomycetes</taxon>
        <taxon>Mycobacteriales</taxon>
        <taxon>Nocardiaceae</taxon>
        <taxon>Rhodococcoides</taxon>
    </lineage>
</organism>
<dbReference type="RefSeq" id="WP_068360993.1">
    <property type="nucleotide sequence ID" value="NZ_FOJN01000012.1"/>
</dbReference>